<feature type="region of interest" description="Disordered" evidence="4">
    <location>
        <begin position="844"/>
        <end position="863"/>
    </location>
</feature>
<evidence type="ECO:0000256" key="2">
    <source>
        <dbReference type="ARBA" id="ARBA00023018"/>
    </source>
</evidence>
<dbReference type="PANTHER" id="PTHR12157">
    <property type="entry name" value="REGULATING SYNAPTIC MEMBRANE EXOCYTOSIS PROTEIN"/>
    <property type="match status" value="1"/>
</dbReference>
<feature type="region of interest" description="Disordered" evidence="4">
    <location>
        <begin position="636"/>
        <end position="705"/>
    </location>
</feature>
<dbReference type="CDD" id="cd00065">
    <property type="entry name" value="FYVE_like_SF"/>
    <property type="match status" value="1"/>
</dbReference>
<dbReference type="SUPFAM" id="SSF50156">
    <property type="entry name" value="PDZ domain-like"/>
    <property type="match status" value="1"/>
</dbReference>
<feature type="domain" description="PDZ" evidence="6">
    <location>
        <begin position="261"/>
        <end position="322"/>
    </location>
</feature>
<keyword evidence="1" id="KW-0677">Repeat</keyword>
<dbReference type="InterPro" id="IPR039032">
    <property type="entry name" value="Rim-like"/>
</dbReference>
<name>A0A816DQV8_9BILA</name>
<evidence type="ECO:0000259" key="6">
    <source>
        <dbReference type="PROSITE" id="PS50106"/>
    </source>
</evidence>
<feature type="compositionally biased region" description="Polar residues" evidence="4">
    <location>
        <begin position="747"/>
        <end position="766"/>
    </location>
</feature>
<feature type="compositionally biased region" description="Low complexity" evidence="4">
    <location>
        <begin position="596"/>
        <end position="610"/>
    </location>
</feature>
<dbReference type="InterPro" id="IPR000008">
    <property type="entry name" value="C2_dom"/>
</dbReference>
<dbReference type="Proteomes" id="UP000663877">
    <property type="component" value="Unassembled WGS sequence"/>
</dbReference>
<keyword evidence="2" id="KW-0770">Synapse</keyword>
<dbReference type="InterPro" id="IPR011011">
    <property type="entry name" value="Znf_FYVE_PHD"/>
</dbReference>
<evidence type="ECO:0000313" key="8">
    <source>
        <dbReference type="EMBL" id="CAF1639174.1"/>
    </source>
</evidence>
<evidence type="ECO:0000313" key="7">
    <source>
        <dbReference type="EMBL" id="CAF1483257.1"/>
    </source>
</evidence>
<accession>A0A816DQV8</accession>
<dbReference type="Pfam" id="PF22601">
    <property type="entry name" value="RIM2a_ZnF"/>
    <property type="match status" value="1"/>
</dbReference>
<dbReference type="InterPro" id="IPR013083">
    <property type="entry name" value="Znf_RING/FYVE/PHD"/>
</dbReference>
<feature type="compositionally biased region" description="Basic and acidic residues" evidence="4">
    <location>
        <begin position="651"/>
        <end position="663"/>
    </location>
</feature>
<dbReference type="InterPro" id="IPR054386">
    <property type="entry name" value="RIM_Znf"/>
</dbReference>
<dbReference type="PROSITE" id="PS50106">
    <property type="entry name" value="PDZ"/>
    <property type="match status" value="1"/>
</dbReference>
<dbReference type="GO" id="GO:0050806">
    <property type="term" value="P:positive regulation of synaptic transmission"/>
    <property type="evidence" value="ECO:0007669"/>
    <property type="project" value="TreeGrafter"/>
</dbReference>
<dbReference type="GO" id="GO:0031267">
    <property type="term" value="F:small GTPase binding"/>
    <property type="evidence" value="ECO:0007669"/>
    <property type="project" value="InterPro"/>
</dbReference>
<dbReference type="Gene3D" id="3.30.40.10">
    <property type="entry name" value="Zinc/RING finger domain, C3HC4 (zinc finger)"/>
    <property type="match status" value="1"/>
</dbReference>
<organism evidence="8 9">
    <name type="scientific">Adineta steineri</name>
    <dbReference type="NCBI Taxonomy" id="433720"/>
    <lineage>
        <taxon>Eukaryota</taxon>
        <taxon>Metazoa</taxon>
        <taxon>Spiralia</taxon>
        <taxon>Gnathifera</taxon>
        <taxon>Rotifera</taxon>
        <taxon>Eurotatoria</taxon>
        <taxon>Bdelloidea</taxon>
        <taxon>Adinetida</taxon>
        <taxon>Adinetidae</taxon>
        <taxon>Adineta</taxon>
    </lineage>
</organism>
<dbReference type="InterPro" id="IPR001478">
    <property type="entry name" value="PDZ"/>
</dbReference>
<feature type="compositionally biased region" description="Polar residues" evidence="4">
    <location>
        <begin position="168"/>
        <end position="177"/>
    </location>
</feature>
<dbReference type="GO" id="GO:0042734">
    <property type="term" value="C:presynaptic membrane"/>
    <property type="evidence" value="ECO:0007669"/>
    <property type="project" value="TreeGrafter"/>
</dbReference>
<comment type="subcellular location">
    <subcellularLocation>
        <location evidence="3">Synapse</location>
    </subcellularLocation>
</comment>
<sequence>MDAKPDLSHLTDDERKIIEAVINRQNAEEKLDAFNIPSPIDDYSLPSIAISSSSSSRRYSQSNESGVFCQICQKTKFVNEQSSRQCSICQKRFCVRCGIRLKSQYYVCNQCRQKQEHYFSSTKNICKQYLSDYILSQTSDENNQMNKQRMLPKPEINNNNKNHDEASPSDSNKNTRLLPQIKPNLRSMNILRDFQYHSLEDREIGHELTLKDSGIDTASSSTILNVISSEQFKKPMTYWRFNEAHTEQIGYIYLKNTLPTHGKIHKEDIFKVLGLQIQNSIRYENEYMAEITKVIPGSIADTYGQLRIGDQILEWNGEKLTNDINQIFSHIPKHSPQIHMIVKRLIRNPIESNNDHLISNRIFQEDKTISSTIETNYIQLQFSYRYDENCLHVMIYGARHIPIRQGLVACQLSLQYDRDISSTEEKCTKAQPCSSGICTWNQHITFFDIETLDNILLWIKLINLEHNQEILGEIKFNKLYSNSKTEWYNLNNNISNGLPFNRVLPPPTTTDIPSTTNTRKRQLPDIPTAQLEANREKVSQDLFQKAAELKLRLHMQSKNEKSLIMQRSFDHTELVSKPTYEDRTQSIDDNSRKSRISLLSSSSKMSSTNTSREKLRIPMIRDKSVPNSILTRRTSLIEQNGNTTTTNNNIEKSKSKSFEEKYRKTIKKRYSSETQAEDVDSDGSELSSGSRISSASILSTQSERPRYLRKHNIPKNVNEQFYHSDEIQLNEKELRQMAMRTNDTVINSTINNPTATETPVPSTSIVNGKISKLDQRNDGTVSDSALSSQSETNKKRQPSMSSKALVILGLSKKANSSSNLGCAKRYGFQRSEEIGVQPHLRSRALQQQTSKENETPSSAPPMVSTKSLFAGASPPNQCQSMPNDMIKLWSGGLKLPHEHQFTEFIEGLGKGQLVGRQVLASPCHGEIQIGIRNQNSYLEVEIVRARNLIQKPYYKMPPAPYVKVYLLDGKTCIEKQRTRTTTRRTLDPLIQQALLFKETFRDRVLQISIWGDYGKLDRKVFMGVCQIGLDEINLNTSQQTLSWYKLFSSNSLMNNYTIVQQSKRKNTIS</sequence>
<dbReference type="PANTHER" id="PTHR12157:SF21">
    <property type="entry name" value="RAB3 INTERACTING MOLECULE, ISOFORM F"/>
    <property type="match status" value="1"/>
</dbReference>
<dbReference type="PROSITE" id="PS50004">
    <property type="entry name" value="C2"/>
    <property type="match status" value="1"/>
</dbReference>
<feature type="compositionally biased region" description="Low complexity" evidence="4">
    <location>
        <begin position="684"/>
        <end position="702"/>
    </location>
</feature>
<evidence type="ECO:0000256" key="3">
    <source>
        <dbReference type="ARBA" id="ARBA00034103"/>
    </source>
</evidence>
<dbReference type="SUPFAM" id="SSF57903">
    <property type="entry name" value="FYVE/PHD zinc finger"/>
    <property type="match status" value="1"/>
</dbReference>
<dbReference type="Gene3D" id="2.30.42.10">
    <property type="match status" value="1"/>
</dbReference>
<evidence type="ECO:0000256" key="1">
    <source>
        <dbReference type="ARBA" id="ARBA00022737"/>
    </source>
</evidence>
<dbReference type="GO" id="GO:0042391">
    <property type="term" value="P:regulation of membrane potential"/>
    <property type="evidence" value="ECO:0007669"/>
    <property type="project" value="TreeGrafter"/>
</dbReference>
<dbReference type="AlphaFoldDB" id="A0A816DQV8"/>
<protein>
    <submittedName>
        <fullName evidence="8">Uncharacterized protein</fullName>
    </submittedName>
</protein>
<evidence type="ECO:0000259" key="5">
    <source>
        <dbReference type="PROSITE" id="PS50004"/>
    </source>
</evidence>
<reference evidence="8" key="1">
    <citation type="submission" date="2021-02" db="EMBL/GenBank/DDBJ databases">
        <authorList>
            <person name="Nowell W R."/>
        </authorList>
    </citation>
    <scope>NUCLEOTIDE SEQUENCE</scope>
</reference>
<dbReference type="GO" id="GO:0048167">
    <property type="term" value="P:regulation of synaptic plasticity"/>
    <property type="evidence" value="ECO:0007669"/>
    <property type="project" value="TreeGrafter"/>
</dbReference>
<dbReference type="GO" id="GO:2000300">
    <property type="term" value="P:regulation of synaptic vesicle exocytosis"/>
    <property type="evidence" value="ECO:0007669"/>
    <property type="project" value="TreeGrafter"/>
</dbReference>
<feature type="domain" description="C2" evidence="5">
    <location>
        <begin position="923"/>
        <end position="1044"/>
    </location>
</feature>
<evidence type="ECO:0000313" key="9">
    <source>
        <dbReference type="Proteomes" id="UP000663832"/>
    </source>
</evidence>
<feature type="region of interest" description="Disordered" evidence="4">
    <location>
        <begin position="151"/>
        <end position="177"/>
    </location>
</feature>
<comment type="caution">
    <text evidence="8">The sequence shown here is derived from an EMBL/GenBank/DDBJ whole genome shotgun (WGS) entry which is preliminary data.</text>
</comment>
<gene>
    <name evidence="7" type="ORF">BJG266_LOCUS42187</name>
    <name evidence="8" type="ORF">QVE165_LOCUS59053</name>
</gene>
<proteinExistence type="predicted"/>
<dbReference type="Pfam" id="PF00595">
    <property type="entry name" value="PDZ"/>
    <property type="match status" value="1"/>
</dbReference>
<feature type="compositionally biased region" description="Basic and acidic residues" evidence="4">
    <location>
        <begin position="576"/>
        <end position="592"/>
    </location>
</feature>
<dbReference type="InterPro" id="IPR036034">
    <property type="entry name" value="PDZ_sf"/>
</dbReference>
<dbReference type="SMART" id="SM00228">
    <property type="entry name" value="PDZ"/>
    <property type="match status" value="1"/>
</dbReference>
<dbReference type="SMART" id="SM00239">
    <property type="entry name" value="C2"/>
    <property type="match status" value="2"/>
</dbReference>
<dbReference type="InterPro" id="IPR035892">
    <property type="entry name" value="C2_domain_sf"/>
</dbReference>
<keyword evidence="9" id="KW-1185">Reference proteome</keyword>
<feature type="compositionally biased region" description="Polar residues" evidence="4">
    <location>
        <begin position="778"/>
        <end position="791"/>
    </location>
</feature>
<dbReference type="EMBL" id="CAJNOI010002591">
    <property type="protein sequence ID" value="CAF1483257.1"/>
    <property type="molecule type" value="Genomic_DNA"/>
</dbReference>
<evidence type="ECO:0000256" key="4">
    <source>
        <dbReference type="SAM" id="MobiDB-lite"/>
    </source>
</evidence>
<dbReference type="GO" id="GO:0044325">
    <property type="term" value="F:transmembrane transporter binding"/>
    <property type="evidence" value="ECO:0007669"/>
    <property type="project" value="TreeGrafter"/>
</dbReference>
<feature type="region of interest" description="Disordered" evidence="4">
    <location>
        <begin position="747"/>
        <end position="801"/>
    </location>
</feature>
<dbReference type="Pfam" id="PF00168">
    <property type="entry name" value="C2"/>
    <property type="match status" value="2"/>
</dbReference>
<dbReference type="GO" id="GO:0048791">
    <property type="term" value="P:calcium ion-regulated exocytosis of neurotransmitter"/>
    <property type="evidence" value="ECO:0007669"/>
    <property type="project" value="TreeGrafter"/>
</dbReference>
<dbReference type="GO" id="GO:0048788">
    <property type="term" value="C:cytoskeleton of presynaptic active zone"/>
    <property type="evidence" value="ECO:0007669"/>
    <property type="project" value="TreeGrafter"/>
</dbReference>
<dbReference type="OrthoDB" id="420032at2759"/>
<dbReference type="SUPFAM" id="SSF49562">
    <property type="entry name" value="C2 domain (Calcium/lipid-binding domain, CaLB)"/>
    <property type="match status" value="2"/>
</dbReference>
<feature type="region of interest" description="Disordered" evidence="4">
    <location>
        <begin position="576"/>
        <end position="618"/>
    </location>
</feature>
<dbReference type="EMBL" id="CAJNOM010002911">
    <property type="protein sequence ID" value="CAF1639174.1"/>
    <property type="molecule type" value="Genomic_DNA"/>
</dbReference>
<dbReference type="Proteomes" id="UP000663832">
    <property type="component" value="Unassembled WGS sequence"/>
</dbReference>
<dbReference type="Gene3D" id="2.60.40.150">
    <property type="entry name" value="C2 domain"/>
    <property type="match status" value="2"/>
</dbReference>